<reference evidence="2" key="1">
    <citation type="journal article" date="2012" name="Science">
        <title>The Paleozoic origin of enzymatic lignin decomposition reconstructed from 31 fungal genomes.</title>
        <authorList>
            <person name="Floudas D."/>
            <person name="Binder M."/>
            <person name="Riley R."/>
            <person name="Barry K."/>
            <person name="Blanchette R.A."/>
            <person name="Henrissat B."/>
            <person name="Martinez A.T."/>
            <person name="Otillar R."/>
            <person name="Spatafora J.W."/>
            <person name="Yadav J.S."/>
            <person name="Aerts A."/>
            <person name="Benoit I."/>
            <person name="Boyd A."/>
            <person name="Carlson A."/>
            <person name="Copeland A."/>
            <person name="Coutinho P.M."/>
            <person name="de Vries R.P."/>
            <person name="Ferreira P."/>
            <person name="Findley K."/>
            <person name="Foster B."/>
            <person name="Gaskell J."/>
            <person name="Glotzer D."/>
            <person name="Gorecki P."/>
            <person name="Heitman J."/>
            <person name="Hesse C."/>
            <person name="Hori C."/>
            <person name="Igarashi K."/>
            <person name="Jurgens J.A."/>
            <person name="Kallen N."/>
            <person name="Kersten P."/>
            <person name="Kohler A."/>
            <person name="Kuees U."/>
            <person name="Kumar T.K.A."/>
            <person name="Kuo A."/>
            <person name="LaButti K."/>
            <person name="Larrondo L.F."/>
            <person name="Lindquist E."/>
            <person name="Ling A."/>
            <person name="Lombard V."/>
            <person name="Lucas S."/>
            <person name="Lundell T."/>
            <person name="Martin R."/>
            <person name="McLaughlin D.J."/>
            <person name="Morgenstern I."/>
            <person name="Morin E."/>
            <person name="Murat C."/>
            <person name="Nagy L.G."/>
            <person name="Nolan M."/>
            <person name="Ohm R.A."/>
            <person name="Patyshakuliyeva A."/>
            <person name="Rokas A."/>
            <person name="Ruiz-Duenas F.J."/>
            <person name="Sabat G."/>
            <person name="Salamov A."/>
            <person name="Samejima M."/>
            <person name="Schmutz J."/>
            <person name="Slot J.C."/>
            <person name="St John F."/>
            <person name="Stenlid J."/>
            <person name="Sun H."/>
            <person name="Sun S."/>
            <person name="Syed K."/>
            <person name="Tsang A."/>
            <person name="Wiebenga A."/>
            <person name="Young D."/>
            <person name="Pisabarro A."/>
            <person name="Eastwood D.C."/>
            <person name="Martin F."/>
            <person name="Cullen D."/>
            <person name="Grigoriev I.V."/>
            <person name="Hibbett D.S."/>
        </authorList>
    </citation>
    <scope>NUCLEOTIDE SEQUENCE [LARGE SCALE GENOMIC DNA]</scope>
    <source>
        <strain evidence="2">RWD-64-598 SS2</strain>
    </source>
</reference>
<name>A0A5M3MM15_CONPW</name>
<dbReference type="GeneID" id="19203435"/>
<sequence>MPTSTSALSLALRNGPYTAHTKFGHCVDENYRCVSRHDYANPIKEKHIEEMPYMGHKLIWPPFDLQE</sequence>
<comment type="caution">
    <text evidence="1">The sequence shown here is derived from an EMBL/GenBank/DDBJ whole genome shotgun (WGS) entry which is preliminary data.</text>
</comment>
<evidence type="ECO:0000313" key="1">
    <source>
        <dbReference type="EMBL" id="EIW80067.1"/>
    </source>
</evidence>
<accession>A0A5M3MM15</accession>
<dbReference type="Proteomes" id="UP000053558">
    <property type="component" value="Unassembled WGS sequence"/>
</dbReference>
<dbReference type="AlphaFoldDB" id="A0A5M3MM15"/>
<proteinExistence type="predicted"/>
<dbReference type="RefSeq" id="XP_007770351.1">
    <property type="nucleotide sequence ID" value="XM_007772161.1"/>
</dbReference>
<protein>
    <submittedName>
        <fullName evidence="1">Uncharacterized protein</fullName>
    </submittedName>
</protein>
<keyword evidence="2" id="KW-1185">Reference proteome</keyword>
<organism evidence="1 2">
    <name type="scientific">Coniophora puteana (strain RWD-64-598)</name>
    <name type="common">Brown rot fungus</name>
    <dbReference type="NCBI Taxonomy" id="741705"/>
    <lineage>
        <taxon>Eukaryota</taxon>
        <taxon>Fungi</taxon>
        <taxon>Dikarya</taxon>
        <taxon>Basidiomycota</taxon>
        <taxon>Agaricomycotina</taxon>
        <taxon>Agaricomycetes</taxon>
        <taxon>Agaricomycetidae</taxon>
        <taxon>Boletales</taxon>
        <taxon>Coniophorineae</taxon>
        <taxon>Coniophoraceae</taxon>
        <taxon>Coniophora</taxon>
    </lineage>
</organism>
<evidence type="ECO:0000313" key="2">
    <source>
        <dbReference type="Proteomes" id="UP000053558"/>
    </source>
</evidence>
<dbReference type="KEGG" id="cput:CONPUDRAFT_155434"/>
<gene>
    <name evidence="1" type="ORF">CONPUDRAFT_155434</name>
</gene>
<dbReference type="EMBL" id="JH711580">
    <property type="protein sequence ID" value="EIW80067.1"/>
    <property type="molecule type" value="Genomic_DNA"/>
</dbReference>